<accession>A0ABD5JFS8</accession>
<dbReference type="EMBL" id="JAZBJQ010000023">
    <property type="protein sequence ID" value="MEE4587263.1"/>
    <property type="molecule type" value="Genomic_DNA"/>
</dbReference>
<dbReference type="GeneID" id="97436775"/>
<proteinExistence type="predicted"/>
<evidence type="ECO:0000313" key="1">
    <source>
        <dbReference type="EMBL" id="MEE4587263.1"/>
    </source>
</evidence>
<dbReference type="RefSeq" id="WP_156107351.1">
    <property type="nucleotide sequence ID" value="NZ_CP108856.1"/>
</dbReference>
<organism evidence="1 2">
    <name type="scientific">Streptomyces antimycoticus</name>
    <dbReference type="NCBI Taxonomy" id="68175"/>
    <lineage>
        <taxon>Bacteria</taxon>
        <taxon>Bacillati</taxon>
        <taxon>Actinomycetota</taxon>
        <taxon>Actinomycetes</taxon>
        <taxon>Kitasatosporales</taxon>
        <taxon>Streptomycetaceae</taxon>
        <taxon>Streptomyces</taxon>
        <taxon>Streptomyces violaceusniger group</taxon>
    </lineage>
</organism>
<comment type="caution">
    <text evidence="1">The sequence shown here is derived from an EMBL/GenBank/DDBJ whole genome shotgun (WGS) entry which is preliminary data.</text>
</comment>
<evidence type="ECO:0000313" key="2">
    <source>
        <dbReference type="Proteomes" id="UP001354649"/>
    </source>
</evidence>
<dbReference type="AlphaFoldDB" id="A0ABD5JFS8"/>
<name>A0ABD5JFS8_9ACTN</name>
<protein>
    <submittedName>
        <fullName evidence="1">Uncharacterized protein</fullName>
    </submittedName>
</protein>
<gene>
    <name evidence="1" type="ORF">V2K49_29800</name>
</gene>
<sequence length="48" mass="5255">MNEDDIGKTIPEPAIRQLDARLDLLGEALSVLELVAPDGRDEGQARRP</sequence>
<reference evidence="1 2" key="1">
    <citation type="submission" date="2023-11" db="EMBL/GenBank/DDBJ databases">
        <title>30 novel species of actinomycetes from the DSMZ collection.</title>
        <authorList>
            <person name="Nouioui I."/>
        </authorList>
    </citation>
    <scope>NUCLEOTIDE SEQUENCE [LARGE SCALE GENOMIC DNA]</scope>
    <source>
        <strain evidence="1 2">DSM 41602</strain>
    </source>
</reference>
<dbReference type="Proteomes" id="UP001354649">
    <property type="component" value="Unassembled WGS sequence"/>
</dbReference>